<accession>D1P2H9</accession>
<comment type="caution">
    <text evidence="1">The sequence shown here is derived from an EMBL/GenBank/DDBJ whole genome shotgun (WGS) entry which is preliminary data.</text>
</comment>
<gene>
    <name evidence="1" type="ORF">PROVRUST_06403</name>
</gene>
<dbReference type="STRING" id="500637.PROVRUST_06403"/>
<protein>
    <submittedName>
        <fullName evidence="1">Uncharacterized protein</fullName>
    </submittedName>
</protein>
<organism evidence="1 2">
    <name type="scientific">Providencia rustigianii DSM 4541</name>
    <dbReference type="NCBI Taxonomy" id="500637"/>
    <lineage>
        <taxon>Bacteria</taxon>
        <taxon>Pseudomonadati</taxon>
        <taxon>Pseudomonadota</taxon>
        <taxon>Gammaproteobacteria</taxon>
        <taxon>Enterobacterales</taxon>
        <taxon>Morganellaceae</taxon>
        <taxon>Providencia</taxon>
    </lineage>
</organism>
<reference evidence="1" key="1">
    <citation type="submission" date="2009-12" db="EMBL/GenBank/DDBJ databases">
        <authorList>
            <person name="Weinstock G."/>
            <person name="Sodergren E."/>
            <person name="Clifton S."/>
            <person name="Fulton L."/>
            <person name="Fulton B."/>
            <person name="Courtney L."/>
            <person name="Fronick C."/>
            <person name="Harrison M."/>
            <person name="Strong C."/>
            <person name="Farmer C."/>
            <person name="Delahaunty K."/>
            <person name="Markovic C."/>
            <person name="Hall O."/>
            <person name="Minx P."/>
            <person name="Tomlinson C."/>
            <person name="Mitreva M."/>
            <person name="Nelson J."/>
            <person name="Hou S."/>
            <person name="Wollam A."/>
            <person name="Pepin K.H."/>
            <person name="Johnson M."/>
            <person name="Bhonagiri V."/>
            <person name="Nash W.E."/>
            <person name="Warren W."/>
            <person name="Chinwalla A."/>
            <person name="Mardis E.R."/>
            <person name="Wilson R.K."/>
        </authorList>
    </citation>
    <scope>NUCLEOTIDE SEQUENCE [LARGE SCALE GENOMIC DNA]</scope>
    <source>
        <strain evidence="1">DSM 4541</strain>
    </source>
</reference>
<dbReference type="HOGENOM" id="CLU_3220682_0_0_6"/>
<dbReference type="EMBL" id="ABXV02000023">
    <property type="protein sequence ID" value="EFB72334.1"/>
    <property type="molecule type" value="Genomic_DNA"/>
</dbReference>
<evidence type="ECO:0000313" key="2">
    <source>
        <dbReference type="Proteomes" id="UP000005512"/>
    </source>
</evidence>
<sequence length="44" mass="5168">MMKIVVIKIILYQHGKAFLYLINNARDSAFLNNDERLLFEGNQL</sequence>
<evidence type="ECO:0000313" key="1">
    <source>
        <dbReference type="EMBL" id="EFB72334.1"/>
    </source>
</evidence>
<proteinExistence type="predicted"/>
<name>D1P2H9_9GAMM</name>
<dbReference type="AlphaFoldDB" id="D1P2H9"/>
<keyword evidence="2" id="KW-1185">Reference proteome</keyword>
<dbReference type="Proteomes" id="UP000005512">
    <property type="component" value="Unassembled WGS sequence"/>
</dbReference>